<dbReference type="AlphaFoldDB" id="A0A4Q1R115"/>
<keyword evidence="2" id="KW-0045">Antibiotic biosynthesis</keyword>
<keyword evidence="4" id="KW-1185">Reference proteome</keyword>
<dbReference type="InterPro" id="IPR032710">
    <property type="entry name" value="NTF2-like_dom_sf"/>
</dbReference>
<dbReference type="GO" id="GO:0017000">
    <property type="term" value="P:antibiotic biosynthetic process"/>
    <property type="evidence" value="ECO:0007669"/>
    <property type="project" value="UniProtKB-KW"/>
</dbReference>
<comment type="caution">
    <text evidence="3">The sequence shown here is derived from an EMBL/GenBank/DDBJ whole genome shotgun (WGS) entry which is preliminary data.</text>
</comment>
<evidence type="ECO:0000256" key="1">
    <source>
        <dbReference type="ARBA" id="ARBA00009377"/>
    </source>
</evidence>
<name>A0A4Q1R115_9ACTN</name>
<protein>
    <submittedName>
        <fullName evidence="3">Phenazine biosynthesis protein</fullName>
    </submittedName>
</protein>
<evidence type="ECO:0000313" key="3">
    <source>
        <dbReference type="EMBL" id="RXS66244.1"/>
    </source>
</evidence>
<dbReference type="SUPFAM" id="SSF54427">
    <property type="entry name" value="NTF2-like"/>
    <property type="match status" value="1"/>
</dbReference>
<sequence>MSDTAQLGDTATDVELRRTNRSVVEQYMHTLGQDRLERHHLFTDDGVGGLWTADTPGPIAIHGRDRLGEHAVWSLRCFPDWVWYNIEIHETQDPNRFWVECDGKGKILFPGYPEGYYENHFIHSFLLENGKIKQAREFMNPFNQLRALGIDVPAIERKGIPT</sequence>
<dbReference type="Pfam" id="PF03284">
    <property type="entry name" value="PHZA_PHZB"/>
    <property type="match status" value="1"/>
</dbReference>
<proteinExistence type="inferred from homology"/>
<reference evidence="3 4" key="1">
    <citation type="submission" date="2019-01" db="EMBL/GenBank/DDBJ databases">
        <title>Draft genome sequences of the type strain Streptomyces sioyaensis DSM 40032 and its novel strain, TM32, a thermotolerant antibiotics-producing actinobacterium.</title>
        <authorList>
            <person name="Nakaew N."/>
            <person name="Lumyong S."/>
            <person name="Sloan W.T."/>
            <person name="Sungthong R."/>
        </authorList>
    </citation>
    <scope>NUCLEOTIDE SEQUENCE [LARGE SCALE GENOMIC DNA]</scope>
    <source>
        <strain evidence="3 4">DSM 40032</strain>
    </source>
</reference>
<dbReference type="Proteomes" id="UP000289482">
    <property type="component" value="Unassembled WGS sequence"/>
</dbReference>
<dbReference type="RefSeq" id="WP_129248281.1">
    <property type="nucleotide sequence ID" value="NZ_CBDRGM010000035.1"/>
</dbReference>
<accession>A0A4Q1R115</accession>
<dbReference type="EMBL" id="SDIF01000039">
    <property type="protein sequence ID" value="RXS66244.1"/>
    <property type="molecule type" value="Genomic_DNA"/>
</dbReference>
<organism evidence="3 4">
    <name type="scientific">Streptomyces sioyaensis</name>
    <dbReference type="NCBI Taxonomy" id="67364"/>
    <lineage>
        <taxon>Bacteria</taxon>
        <taxon>Bacillati</taxon>
        <taxon>Actinomycetota</taxon>
        <taxon>Actinomycetes</taxon>
        <taxon>Kitasatosporales</taxon>
        <taxon>Streptomycetaceae</taxon>
        <taxon>Streptomyces</taxon>
    </lineage>
</organism>
<comment type="similarity">
    <text evidence="1">Belongs to the PhzA/PhzB family.</text>
</comment>
<dbReference type="InterPro" id="IPR004964">
    <property type="entry name" value="PhzA_PhzB"/>
</dbReference>
<evidence type="ECO:0000313" key="4">
    <source>
        <dbReference type="Proteomes" id="UP000289482"/>
    </source>
</evidence>
<dbReference type="GeneID" id="95779445"/>
<evidence type="ECO:0000256" key="2">
    <source>
        <dbReference type="ARBA" id="ARBA00023194"/>
    </source>
</evidence>
<gene>
    <name evidence="3" type="ORF">EST54_15905</name>
</gene>
<dbReference type="Gene3D" id="3.10.450.50">
    <property type="match status" value="1"/>
</dbReference>